<dbReference type="InterPro" id="IPR037512">
    <property type="entry name" value="PGPase_prok"/>
</dbReference>
<evidence type="ECO:0000256" key="9">
    <source>
        <dbReference type="ARBA" id="ARBA00022801"/>
    </source>
</evidence>
<keyword evidence="7" id="KW-0113">Calvin cycle</keyword>
<dbReference type="SFLD" id="SFLDG01129">
    <property type="entry name" value="C1.5:_HAD__Beta-PGM__Phosphata"/>
    <property type="match status" value="1"/>
</dbReference>
<dbReference type="GO" id="GO:0008967">
    <property type="term" value="F:phosphoglycolate phosphatase activity"/>
    <property type="evidence" value="ECO:0007669"/>
    <property type="project" value="UniProtKB-EC"/>
</dbReference>
<dbReference type="PANTHER" id="PTHR43434:SF23">
    <property type="entry name" value="PHOSPHOGLYCOLATE PHOSPHATASE"/>
    <property type="match status" value="1"/>
</dbReference>
<evidence type="ECO:0000256" key="12">
    <source>
        <dbReference type="ARBA" id="ARBA00059247"/>
    </source>
</evidence>
<evidence type="ECO:0000256" key="6">
    <source>
        <dbReference type="ARBA" id="ARBA00013078"/>
    </source>
</evidence>
<dbReference type="SFLD" id="SFLDG01135">
    <property type="entry name" value="C1.5.6:_HAD__Beta-PGM__Phospha"/>
    <property type="match status" value="1"/>
</dbReference>
<dbReference type="InterPro" id="IPR006439">
    <property type="entry name" value="HAD-SF_hydro_IA"/>
</dbReference>
<evidence type="ECO:0000313" key="13">
    <source>
        <dbReference type="EMBL" id="TDP63008.1"/>
    </source>
</evidence>
<dbReference type="InterPro" id="IPR050155">
    <property type="entry name" value="HAD-like_hydrolase_sf"/>
</dbReference>
<dbReference type="PANTHER" id="PTHR43434">
    <property type="entry name" value="PHOSPHOGLYCOLATE PHOSPHATASE"/>
    <property type="match status" value="1"/>
</dbReference>
<dbReference type="GO" id="GO:0005829">
    <property type="term" value="C:cytosol"/>
    <property type="evidence" value="ECO:0007669"/>
    <property type="project" value="TreeGrafter"/>
</dbReference>
<comment type="cofactor">
    <cofactor evidence="2">
        <name>Mg(2+)</name>
        <dbReference type="ChEBI" id="CHEBI:18420"/>
    </cofactor>
</comment>
<evidence type="ECO:0000256" key="3">
    <source>
        <dbReference type="ARBA" id="ARBA00004818"/>
    </source>
</evidence>
<dbReference type="FunFam" id="3.40.50.1000:FF:000022">
    <property type="entry name" value="Phosphoglycolate phosphatase"/>
    <property type="match status" value="1"/>
</dbReference>
<evidence type="ECO:0000256" key="2">
    <source>
        <dbReference type="ARBA" id="ARBA00001946"/>
    </source>
</evidence>
<evidence type="ECO:0000256" key="4">
    <source>
        <dbReference type="ARBA" id="ARBA00006171"/>
    </source>
</evidence>
<keyword evidence="14" id="KW-1185">Reference proteome</keyword>
<dbReference type="Gene3D" id="1.10.150.240">
    <property type="entry name" value="Putative phosphatase, domain 2"/>
    <property type="match status" value="1"/>
</dbReference>
<keyword evidence="9" id="KW-0378">Hydrolase</keyword>
<dbReference type="Pfam" id="PF13419">
    <property type="entry name" value="HAD_2"/>
    <property type="match status" value="1"/>
</dbReference>
<dbReference type="EMBL" id="SNXS01000005">
    <property type="protein sequence ID" value="TDP63008.1"/>
    <property type="molecule type" value="Genomic_DNA"/>
</dbReference>
<reference evidence="13 14" key="1">
    <citation type="submission" date="2019-03" db="EMBL/GenBank/DDBJ databases">
        <title>Genomic Encyclopedia of Type Strains, Phase IV (KMG-IV): sequencing the most valuable type-strain genomes for metagenomic binning, comparative biology and taxonomic classification.</title>
        <authorList>
            <person name="Goeker M."/>
        </authorList>
    </citation>
    <scope>NUCLEOTIDE SEQUENCE [LARGE SCALE GENOMIC DNA]</scope>
    <source>
        <strain evidence="13 14">DSM 16998</strain>
    </source>
</reference>
<evidence type="ECO:0000256" key="7">
    <source>
        <dbReference type="ARBA" id="ARBA00022567"/>
    </source>
</evidence>
<dbReference type="AlphaFoldDB" id="A0A4V3CSZ8"/>
<dbReference type="OrthoDB" id="9776368at2"/>
<dbReference type="InterPro" id="IPR041492">
    <property type="entry name" value="HAD_2"/>
</dbReference>
<keyword evidence="8" id="KW-0479">Metal-binding</keyword>
<proteinExistence type="inferred from homology"/>
<evidence type="ECO:0000256" key="5">
    <source>
        <dbReference type="ARBA" id="ARBA00011233"/>
    </source>
</evidence>
<keyword evidence="10" id="KW-0460">Magnesium</keyword>
<dbReference type="InterPro" id="IPR023198">
    <property type="entry name" value="PGP-like_dom2"/>
</dbReference>
<sequence>MNSSDVRAVLFDLDGTLVDSAPDLAGAANQMRSIRGLADLPYAQLRPMVGTGARGMLGVALGVTPAAPDYEALKHEFLDLYESRMLQETRVFESVMGLLDALQRRSLPWAIVTNKAERFALPLTQALGLQRGAAAVIGGDTTPHAKPHPAPLLEAARRAGVAAEHCIYVGDDERDILAGRAAGMRTVAAAWGYLGQGAPIHEWGADLTIESPQALLHWLSVA</sequence>
<dbReference type="GO" id="GO:0006281">
    <property type="term" value="P:DNA repair"/>
    <property type="evidence" value="ECO:0007669"/>
    <property type="project" value="TreeGrafter"/>
</dbReference>
<dbReference type="SUPFAM" id="SSF56784">
    <property type="entry name" value="HAD-like"/>
    <property type="match status" value="1"/>
</dbReference>
<evidence type="ECO:0000313" key="14">
    <source>
        <dbReference type="Proteomes" id="UP000295361"/>
    </source>
</evidence>
<dbReference type="NCBIfam" id="TIGR01509">
    <property type="entry name" value="HAD-SF-IA-v3"/>
    <property type="match status" value="1"/>
</dbReference>
<dbReference type="Gene3D" id="3.40.50.1000">
    <property type="entry name" value="HAD superfamily/HAD-like"/>
    <property type="match status" value="1"/>
</dbReference>
<comment type="function">
    <text evidence="12">Specifically catalyzes the dephosphorylation of 2-phosphoglycolate. Is involved in the dissimilation of the intracellular 2-phosphoglycolate formed during the DNA repair of 3'-phosphoglycolate ends, a major class of DNA lesions induced by oxidative stress.</text>
</comment>
<dbReference type="EC" id="3.1.3.18" evidence="6"/>
<comment type="similarity">
    <text evidence="4">Belongs to the HAD-like hydrolase superfamily. CbbY/CbbZ/Gph/YieH family.</text>
</comment>
<organism evidence="13 14">
    <name type="scientific">Roseateles toxinivorans</name>
    <dbReference type="NCBI Taxonomy" id="270368"/>
    <lineage>
        <taxon>Bacteria</taxon>
        <taxon>Pseudomonadati</taxon>
        <taxon>Pseudomonadota</taxon>
        <taxon>Betaproteobacteria</taxon>
        <taxon>Burkholderiales</taxon>
        <taxon>Sphaerotilaceae</taxon>
        <taxon>Roseateles</taxon>
    </lineage>
</organism>
<protein>
    <recommendedName>
        <fullName evidence="6">phosphoglycolate phosphatase</fullName>
        <ecNumber evidence="6">3.1.3.18</ecNumber>
    </recommendedName>
</protein>
<evidence type="ECO:0000256" key="10">
    <source>
        <dbReference type="ARBA" id="ARBA00022842"/>
    </source>
</evidence>
<comment type="pathway">
    <text evidence="3">Organic acid metabolism; glycolate biosynthesis; glycolate from 2-phosphoglycolate: step 1/1.</text>
</comment>
<dbReference type="SFLD" id="SFLDS00003">
    <property type="entry name" value="Haloacid_Dehalogenase"/>
    <property type="match status" value="1"/>
</dbReference>
<gene>
    <name evidence="13" type="ORF">DES47_1058</name>
</gene>
<dbReference type="NCBIfam" id="TIGR01549">
    <property type="entry name" value="HAD-SF-IA-v1"/>
    <property type="match status" value="1"/>
</dbReference>
<evidence type="ECO:0000256" key="11">
    <source>
        <dbReference type="ARBA" id="ARBA00023277"/>
    </source>
</evidence>
<evidence type="ECO:0000256" key="1">
    <source>
        <dbReference type="ARBA" id="ARBA00000830"/>
    </source>
</evidence>
<comment type="caution">
    <text evidence="13">The sequence shown here is derived from an EMBL/GenBank/DDBJ whole genome shotgun (WGS) entry which is preliminary data.</text>
</comment>
<dbReference type="GO" id="GO:0046872">
    <property type="term" value="F:metal ion binding"/>
    <property type="evidence" value="ECO:0007669"/>
    <property type="project" value="UniProtKB-KW"/>
</dbReference>
<comment type="catalytic activity">
    <reaction evidence="1">
        <text>2-phosphoglycolate + H2O = glycolate + phosphate</text>
        <dbReference type="Rhea" id="RHEA:14369"/>
        <dbReference type="ChEBI" id="CHEBI:15377"/>
        <dbReference type="ChEBI" id="CHEBI:29805"/>
        <dbReference type="ChEBI" id="CHEBI:43474"/>
        <dbReference type="ChEBI" id="CHEBI:58033"/>
        <dbReference type="EC" id="3.1.3.18"/>
    </reaction>
</comment>
<keyword evidence="11" id="KW-0119">Carbohydrate metabolism</keyword>
<dbReference type="Proteomes" id="UP000295361">
    <property type="component" value="Unassembled WGS sequence"/>
</dbReference>
<name>A0A4V3CSZ8_9BURK</name>
<dbReference type="InParanoid" id="A0A4V3CSZ8"/>
<evidence type="ECO:0000256" key="8">
    <source>
        <dbReference type="ARBA" id="ARBA00022723"/>
    </source>
</evidence>
<comment type="subunit">
    <text evidence="5">Homotrimer.</text>
</comment>
<dbReference type="InterPro" id="IPR023214">
    <property type="entry name" value="HAD_sf"/>
</dbReference>
<dbReference type="InterPro" id="IPR036412">
    <property type="entry name" value="HAD-like_sf"/>
</dbReference>
<accession>A0A4V3CSZ8</accession>
<dbReference type="GO" id="GO:0019253">
    <property type="term" value="P:reductive pentose-phosphate cycle"/>
    <property type="evidence" value="ECO:0007669"/>
    <property type="project" value="UniProtKB-KW"/>
</dbReference>
<dbReference type="NCBIfam" id="TIGR01449">
    <property type="entry name" value="PGP_bact"/>
    <property type="match status" value="1"/>
</dbReference>